<accession>A0ABW9G7P6</accession>
<dbReference type="RefSeq" id="WP_408623763.1">
    <property type="nucleotide sequence ID" value="NZ_JBEQCT010000004.1"/>
</dbReference>
<protein>
    <submittedName>
        <fullName evidence="1">DUF535 family protein</fullName>
    </submittedName>
</protein>
<gene>
    <name evidence="1" type="ORF">ABUE30_10735</name>
</gene>
<organism evidence="1 2">
    <name type="scientific">Celerinatantimonas yamalensis</name>
    <dbReference type="NCBI Taxonomy" id="559956"/>
    <lineage>
        <taxon>Bacteria</taxon>
        <taxon>Pseudomonadati</taxon>
        <taxon>Pseudomonadota</taxon>
        <taxon>Gammaproteobacteria</taxon>
        <taxon>Celerinatantimonadaceae</taxon>
        <taxon>Celerinatantimonas</taxon>
    </lineage>
</organism>
<proteinExistence type="predicted"/>
<dbReference type="Proteomes" id="UP001629953">
    <property type="component" value="Unassembled WGS sequence"/>
</dbReference>
<evidence type="ECO:0000313" key="2">
    <source>
        <dbReference type="Proteomes" id="UP001629953"/>
    </source>
</evidence>
<sequence length="321" mass="38055">MTTTGSERRKLIQSNDNGVVFIVIVKLALQACAENKKRKARNIIKFIFRALVFHRYFRQMFNIFGHGERSQVLIEQPKYLMKCMIPFLHVGLSKQTIIELLDAHYDWLESTFTESARKKIYLEHIVLNTLEADDLRCHLTLNFDVKVRKEGELALSLIDDTGYQYYTLAFTCQNNSFHIGCIQGSIDDNGFSHAFTKAFHGMRPKSFMVESLRLLAQPLHIQHIYAVKNESHIYNAKRYHGKAQRFNLNYDQLWEELDGVEHDQWFYELPLVSKRRPLEEIKRSRRKTYRMRYEWLEHYQCVLSQALSPYLIEKKDYKITS</sequence>
<evidence type="ECO:0000313" key="1">
    <source>
        <dbReference type="EMBL" id="MFM2485527.1"/>
    </source>
</evidence>
<dbReference type="InterPro" id="IPR007488">
    <property type="entry name" value="DUF535"/>
</dbReference>
<dbReference type="PANTHER" id="PTHR38785:SF1">
    <property type="entry name" value="HOMOLOG OF VIRK"/>
    <property type="match status" value="1"/>
</dbReference>
<keyword evidence="2" id="KW-1185">Reference proteome</keyword>
<dbReference type="PANTHER" id="PTHR38785">
    <property type="entry name" value="HOMOLOG OF VIRK"/>
    <property type="match status" value="1"/>
</dbReference>
<dbReference type="Pfam" id="PF04393">
    <property type="entry name" value="DUF535"/>
    <property type="match status" value="1"/>
</dbReference>
<name>A0ABW9G7P6_9GAMM</name>
<dbReference type="EMBL" id="JBEQCT010000004">
    <property type="protein sequence ID" value="MFM2485527.1"/>
    <property type="molecule type" value="Genomic_DNA"/>
</dbReference>
<comment type="caution">
    <text evidence="1">The sequence shown here is derived from an EMBL/GenBank/DDBJ whole genome shotgun (WGS) entry which is preliminary data.</text>
</comment>
<reference evidence="1 2" key="1">
    <citation type="journal article" date="2013" name="Int. J. Syst. Evol. Microbiol.">
        <title>Celerinatantimonas yamalensis sp. nov., a cold-adapted diazotrophic bacterium from a cold permafrost brine.</title>
        <authorList>
            <person name="Shcherbakova V."/>
            <person name="Chuvilskaya N."/>
            <person name="Rivkina E."/>
            <person name="Demidov N."/>
            <person name="Uchaeva V."/>
            <person name="Suetin S."/>
            <person name="Suzina N."/>
            <person name="Gilichinsky D."/>
        </authorList>
    </citation>
    <scope>NUCLEOTIDE SEQUENCE [LARGE SCALE GENOMIC DNA]</scope>
    <source>
        <strain evidence="1 2">C7</strain>
    </source>
</reference>